<feature type="region of interest" description="Disordered" evidence="3">
    <location>
        <begin position="16"/>
        <end position="37"/>
    </location>
</feature>
<dbReference type="PANTHER" id="PTHR47926:SF522">
    <property type="entry name" value="TETRATRICOPEPTIDE REPEAT-LIKE SUPERFAMILY PROTEIN"/>
    <property type="match status" value="1"/>
</dbReference>
<dbReference type="STRING" id="3469.A0A4Y7LHV4"/>
<protein>
    <recommendedName>
        <fullName evidence="4">DYW domain-containing protein</fullName>
    </recommendedName>
</protein>
<dbReference type="FunFam" id="1.25.40.10:FF:000381">
    <property type="entry name" value="Pentatricopeptide repeat-containing protein"/>
    <property type="match status" value="1"/>
</dbReference>
<dbReference type="FunFam" id="1.25.40.10:FF:000285">
    <property type="entry name" value="Pentatricopeptide repeat-containing protein, chloroplastic"/>
    <property type="match status" value="1"/>
</dbReference>
<evidence type="ECO:0000313" key="6">
    <source>
        <dbReference type="Proteomes" id="UP000316621"/>
    </source>
</evidence>
<proteinExistence type="predicted"/>
<evidence type="ECO:0000256" key="3">
    <source>
        <dbReference type="SAM" id="MobiDB-lite"/>
    </source>
</evidence>
<dbReference type="GO" id="GO:0009793">
    <property type="term" value="P:embryo development ending in seed dormancy"/>
    <property type="evidence" value="ECO:0007669"/>
    <property type="project" value="EnsemblPlants"/>
</dbReference>
<dbReference type="EMBL" id="CM010725">
    <property type="protein sequence ID" value="RZC84826.1"/>
    <property type="molecule type" value="Genomic_DNA"/>
</dbReference>
<name>A0A4Y7LHV4_PAPSO</name>
<dbReference type="GO" id="GO:0008270">
    <property type="term" value="F:zinc ion binding"/>
    <property type="evidence" value="ECO:0007669"/>
    <property type="project" value="InterPro"/>
</dbReference>
<evidence type="ECO:0000256" key="1">
    <source>
        <dbReference type="ARBA" id="ARBA00022737"/>
    </source>
</evidence>
<dbReference type="Gramene" id="RZC84826">
    <property type="protein sequence ID" value="RZC84826"/>
    <property type="gene ID" value="C5167_047613"/>
</dbReference>
<dbReference type="InterPro" id="IPR046848">
    <property type="entry name" value="E_motif"/>
</dbReference>
<organism evidence="5 6">
    <name type="scientific">Papaver somniferum</name>
    <name type="common">Opium poppy</name>
    <dbReference type="NCBI Taxonomy" id="3469"/>
    <lineage>
        <taxon>Eukaryota</taxon>
        <taxon>Viridiplantae</taxon>
        <taxon>Streptophyta</taxon>
        <taxon>Embryophyta</taxon>
        <taxon>Tracheophyta</taxon>
        <taxon>Spermatophyta</taxon>
        <taxon>Magnoliopsida</taxon>
        <taxon>Ranunculales</taxon>
        <taxon>Papaveraceae</taxon>
        <taxon>Papaveroideae</taxon>
        <taxon>Papaver</taxon>
    </lineage>
</organism>
<feature type="domain" description="DYW" evidence="4">
    <location>
        <begin position="769"/>
        <end position="861"/>
    </location>
</feature>
<keyword evidence="6" id="KW-1185">Reference proteome</keyword>
<evidence type="ECO:0000313" key="5">
    <source>
        <dbReference type="EMBL" id="RZC84826.1"/>
    </source>
</evidence>
<dbReference type="PROSITE" id="PS51375">
    <property type="entry name" value="PPR"/>
    <property type="match status" value="9"/>
</dbReference>
<dbReference type="InterPro" id="IPR011990">
    <property type="entry name" value="TPR-like_helical_dom_sf"/>
</dbReference>
<sequence length="861" mass="96193">MISPCLCLPSKISPPPIKFSSSPSRRRTSPQPRPYTLKHPNFESLKHEIIRQLDVGHLNHAFSTLDLMTQQGIQPDLITYSVLLKSCIRSRDFNRGKKIHSLMVESEIDFDNVVLNSLISLYSKCGDIKTAKSLFEGMGRKRDLVSWSAMISCFAHNGFEYEAVDTFYEMLENGEYYPNEFCFSGVIRACSKPGFGWIGEVIHGFVLKTGYFDADLCVGCALIDMYVKSEADLVSARRVFDEMPLRNVVAWTQMITRYTQCGFGREAVGLFVDMISSEFDPDMFTLSNIISASAELGCVQLGQQLHSRAIRGGLVMDVCVGCSLVDMYAKCSKDGSMDDSRKVFDRMGYHNVMSWTAVITGYVLSGGNDFEALKLFCDMIQGQVKPNHFTFSSVLKACANLADLNTGKQVYSQVVKLGLASVNCVGNSVISMYSKSGSMEEARKAFDILFEKNLVSYNTLIDGYAKTFDADEAFRLVNQIEDTGIGLSSFTFASLLSGAASIGSIAKGEKIHGQLLKAGFSSEQCINNALISMYSRCGNIESASKVFSKMDDKNVISWTAMITGFAKHGFAKKALETFHDMILSGIRPNEVTYVAVLSACSHVGLVAEGWEHFKSMAREHGIVPRMEHYACMVDLLGRSGLLEEALDFIHKMPFQADSLVWRTLLGASRIRENMEIGKLAAMQILKLEPNDPAAYILLSNLYASTGKWDHVMEIRKNMKEKNLTKEAGCSWIETENNVHRFYVGDTSHPRAEEIYAELDALCCKIKKLGYVPNTDFVLHDVEEEQKEQYLFQHSEKIALAFGLISTSKSKPIRIFKNLRVCGDCHTAMKFASVASDREIVVRDSNRFHHIKDGKCSCNDYW</sequence>
<feature type="repeat" description="PPR" evidence="2">
    <location>
        <begin position="453"/>
        <end position="487"/>
    </location>
</feature>
<feature type="repeat" description="PPR" evidence="2">
    <location>
        <begin position="76"/>
        <end position="110"/>
    </location>
</feature>
<dbReference type="Gene3D" id="1.25.40.10">
    <property type="entry name" value="Tetratricopeptide repeat domain"/>
    <property type="match status" value="5"/>
</dbReference>
<dbReference type="FunFam" id="1.25.40.10:FF:000309">
    <property type="entry name" value="Pentatricopeptide repeat-containing protein, chloroplastic"/>
    <property type="match status" value="1"/>
</dbReference>
<dbReference type="GO" id="GO:0009451">
    <property type="term" value="P:RNA modification"/>
    <property type="evidence" value="ECO:0007669"/>
    <property type="project" value="InterPro"/>
</dbReference>
<feature type="repeat" description="PPR" evidence="2">
    <location>
        <begin position="247"/>
        <end position="281"/>
    </location>
</feature>
<feature type="repeat" description="PPR" evidence="2">
    <location>
        <begin position="143"/>
        <end position="177"/>
    </location>
</feature>
<dbReference type="NCBIfam" id="TIGR00756">
    <property type="entry name" value="PPR"/>
    <property type="match status" value="5"/>
</dbReference>
<dbReference type="AlphaFoldDB" id="A0A4Y7LHV4"/>
<gene>
    <name evidence="5" type="ORF">C5167_047613</name>
</gene>
<dbReference type="FunFam" id="1.25.40.10:FF:001050">
    <property type="entry name" value="Pentatricopeptide repeat-containing protein At2g33760"/>
    <property type="match status" value="1"/>
</dbReference>
<evidence type="ECO:0000256" key="2">
    <source>
        <dbReference type="PROSITE-ProRule" id="PRU00708"/>
    </source>
</evidence>
<dbReference type="GO" id="GO:0003729">
    <property type="term" value="F:mRNA binding"/>
    <property type="evidence" value="ECO:0007669"/>
    <property type="project" value="EnsemblPlants"/>
</dbReference>
<dbReference type="OMA" id="VMSWTAV"/>
<dbReference type="InterPro" id="IPR032867">
    <property type="entry name" value="DYW_dom"/>
</dbReference>
<keyword evidence="1" id="KW-0677">Repeat</keyword>
<dbReference type="Pfam" id="PF13812">
    <property type="entry name" value="PPR_3"/>
    <property type="match status" value="1"/>
</dbReference>
<feature type="repeat" description="PPR" evidence="2">
    <location>
        <begin position="691"/>
        <end position="725"/>
    </location>
</feature>
<dbReference type="PANTHER" id="PTHR47926">
    <property type="entry name" value="PENTATRICOPEPTIDE REPEAT-CONTAINING PROTEIN"/>
    <property type="match status" value="1"/>
</dbReference>
<feature type="repeat" description="PPR" evidence="2">
    <location>
        <begin position="111"/>
        <end position="141"/>
    </location>
</feature>
<dbReference type="Pfam" id="PF20430">
    <property type="entry name" value="Eplus_motif"/>
    <property type="match status" value="1"/>
</dbReference>
<dbReference type="OrthoDB" id="733157at2759"/>
<dbReference type="Proteomes" id="UP000316621">
    <property type="component" value="Chromosome 11"/>
</dbReference>
<feature type="repeat" description="PPR" evidence="2">
    <location>
        <begin position="589"/>
        <end position="624"/>
    </location>
</feature>
<dbReference type="FunFam" id="1.25.40.10:FF:000798">
    <property type="entry name" value="Pentatricopeptide repeat-containing protein At3g49170, chloroplastic"/>
    <property type="match status" value="1"/>
</dbReference>
<accession>A0A4Y7LHV4</accession>
<dbReference type="Pfam" id="PF13041">
    <property type="entry name" value="PPR_2"/>
    <property type="match status" value="3"/>
</dbReference>
<feature type="repeat" description="PPR" evidence="2">
    <location>
        <begin position="554"/>
        <end position="588"/>
    </location>
</feature>
<dbReference type="InterPro" id="IPR046960">
    <property type="entry name" value="PPR_At4g14850-like_plant"/>
</dbReference>
<dbReference type="Pfam" id="PF14432">
    <property type="entry name" value="DYW_deaminase"/>
    <property type="match status" value="1"/>
</dbReference>
<dbReference type="Pfam" id="PF01535">
    <property type="entry name" value="PPR"/>
    <property type="match status" value="5"/>
</dbReference>
<feature type="repeat" description="PPR" evidence="2">
    <location>
        <begin position="351"/>
        <end position="386"/>
    </location>
</feature>
<dbReference type="InterPro" id="IPR002885">
    <property type="entry name" value="PPR_rpt"/>
</dbReference>
<reference evidence="5 6" key="1">
    <citation type="journal article" date="2018" name="Science">
        <title>The opium poppy genome and morphinan production.</title>
        <authorList>
            <person name="Guo L."/>
            <person name="Winzer T."/>
            <person name="Yang X."/>
            <person name="Li Y."/>
            <person name="Ning Z."/>
            <person name="He Z."/>
            <person name="Teodor R."/>
            <person name="Lu Y."/>
            <person name="Bowser T.A."/>
            <person name="Graham I.A."/>
            <person name="Ye K."/>
        </authorList>
    </citation>
    <scope>NUCLEOTIDE SEQUENCE [LARGE SCALE GENOMIC DNA]</scope>
    <source>
        <strain evidence="6">cv. HN1</strain>
        <tissue evidence="5">Leaves</tissue>
    </source>
</reference>
<evidence type="ECO:0000259" key="4">
    <source>
        <dbReference type="Pfam" id="PF14432"/>
    </source>
</evidence>
<dbReference type="InterPro" id="IPR046849">
    <property type="entry name" value="E2_motif"/>
</dbReference>
<dbReference type="Pfam" id="PF20431">
    <property type="entry name" value="E_motif"/>
    <property type="match status" value="1"/>
</dbReference>